<dbReference type="Proteomes" id="UP001195483">
    <property type="component" value="Unassembled WGS sequence"/>
</dbReference>
<evidence type="ECO:0000256" key="3">
    <source>
        <dbReference type="SAM" id="Phobius"/>
    </source>
</evidence>
<keyword evidence="6" id="KW-1185">Reference proteome</keyword>
<reference evidence="5" key="2">
    <citation type="journal article" date="2021" name="Genome Biol. Evol.">
        <title>Developing a high-quality reference genome for a parasitic bivalve with doubly uniparental inheritance (Bivalvia: Unionida).</title>
        <authorList>
            <person name="Smith C.H."/>
        </authorList>
    </citation>
    <scope>NUCLEOTIDE SEQUENCE</scope>
    <source>
        <strain evidence="5">CHS0354</strain>
        <tissue evidence="5">Mantle</tissue>
    </source>
</reference>
<sequence>MTAKETVMVMTLFVIIRKTVELTWMTETLSTTSCKGQDKLLMWNYSLQENEIVEQTEWFFNKTTAICYNSQSRGFRVLPQYMGRVEWKGPTGILLKKVSSIDTGEYTLYPNLFMEQTENTQTIFLTVYEPPTYTCKPSITIHSKDVFFCSTKSCGIPLLSHEWKLLEKKDPVGNESYLKINSSWNAEIVFCCLYGPNMHCHDGDPFEFCISALISSAEERPIEGITDKIAPNYRDRENKSSVNHRLLTVVSVLLVTMILMILIAVICWQRRNIKLCVVKHWNTNRDETHAKELQVFQSIPMLTDQNTPEEKLTQRIQIVNNVNFDSEVLKSLSSFQDLREQVQMLEKENKKVERQLYNYQNSLQFQERQKDPAHELTTMNFAEIIDYDTDRSHAESEYEDARSENSKL</sequence>
<accession>A0AAE0TJN9</accession>
<name>A0AAE0TJN9_9BIVA</name>
<reference evidence="5" key="1">
    <citation type="journal article" date="2021" name="Genome Biol. Evol.">
        <title>A High-Quality Reference Genome for a Parasitic Bivalve with Doubly Uniparental Inheritance (Bivalvia: Unionida).</title>
        <authorList>
            <person name="Smith C.H."/>
        </authorList>
    </citation>
    <scope>NUCLEOTIDE SEQUENCE</scope>
    <source>
        <strain evidence="5">CHS0354</strain>
    </source>
</reference>
<feature type="transmembrane region" description="Helical" evidence="3">
    <location>
        <begin position="246"/>
        <end position="268"/>
    </location>
</feature>
<dbReference type="EMBL" id="JAEAOA010000614">
    <property type="protein sequence ID" value="KAK3611155.1"/>
    <property type="molecule type" value="Genomic_DNA"/>
</dbReference>
<keyword evidence="3" id="KW-0472">Membrane</keyword>
<evidence type="ECO:0000313" key="5">
    <source>
        <dbReference type="EMBL" id="KAK3611155.1"/>
    </source>
</evidence>
<feature type="chain" id="PRO_5041947408" evidence="4">
    <location>
        <begin position="23"/>
        <end position="408"/>
    </location>
</feature>
<keyword evidence="3" id="KW-0812">Transmembrane</keyword>
<dbReference type="InterPro" id="IPR013783">
    <property type="entry name" value="Ig-like_fold"/>
</dbReference>
<dbReference type="Gene3D" id="2.60.40.10">
    <property type="entry name" value="Immunoglobulins"/>
    <property type="match status" value="1"/>
</dbReference>
<feature type="region of interest" description="Disordered" evidence="2">
    <location>
        <begin position="389"/>
        <end position="408"/>
    </location>
</feature>
<organism evidence="5 6">
    <name type="scientific">Potamilus streckersoni</name>
    <dbReference type="NCBI Taxonomy" id="2493646"/>
    <lineage>
        <taxon>Eukaryota</taxon>
        <taxon>Metazoa</taxon>
        <taxon>Spiralia</taxon>
        <taxon>Lophotrochozoa</taxon>
        <taxon>Mollusca</taxon>
        <taxon>Bivalvia</taxon>
        <taxon>Autobranchia</taxon>
        <taxon>Heteroconchia</taxon>
        <taxon>Palaeoheterodonta</taxon>
        <taxon>Unionida</taxon>
        <taxon>Unionoidea</taxon>
        <taxon>Unionidae</taxon>
        <taxon>Ambleminae</taxon>
        <taxon>Lampsilini</taxon>
        <taxon>Potamilus</taxon>
    </lineage>
</organism>
<evidence type="ECO:0000256" key="4">
    <source>
        <dbReference type="SAM" id="SignalP"/>
    </source>
</evidence>
<evidence type="ECO:0000256" key="2">
    <source>
        <dbReference type="SAM" id="MobiDB-lite"/>
    </source>
</evidence>
<protein>
    <submittedName>
        <fullName evidence="5">Uncharacterized protein</fullName>
    </submittedName>
</protein>
<proteinExistence type="predicted"/>
<feature type="coiled-coil region" evidence="1">
    <location>
        <begin position="335"/>
        <end position="369"/>
    </location>
</feature>
<keyword evidence="1" id="KW-0175">Coiled coil</keyword>
<feature type="signal peptide" evidence="4">
    <location>
        <begin position="1"/>
        <end position="22"/>
    </location>
</feature>
<evidence type="ECO:0000256" key="1">
    <source>
        <dbReference type="SAM" id="Coils"/>
    </source>
</evidence>
<keyword evidence="4" id="KW-0732">Signal</keyword>
<evidence type="ECO:0000313" key="6">
    <source>
        <dbReference type="Proteomes" id="UP001195483"/>
    </source>
</evidence>
<gene>
    <name evidence="5" type="ORF">CHS0354_009620</name>
</gene>
<comment type="caution">
    <text evidence="5">The sequence shown here is derived from an EMBL/GenBank/DDBJ whole genome shotgun (WGS) entry which is preliminary data.</text>
</comment>
<keyword evidence="3" id="KW-1133">Transmembrane helix</keyword>
<dbReference type="AlphaFoldDB" id="A0AAE0TJN9"/>
<reference evidence="5" key="3">
    <citation type="submission" date="2023-05" db="EMBL/GenBank/DDBJ databases">
        <authorList>
            <person name="Smith C.H."/>
        </authorList>
    </citation>
    <scope>NUCLEOTIDE SEQUENCE</scope>
    <source>
        <strain evidence="5">CHS0354</strain>
        <tissue evidence="5">Mantle</tissue>
    </source>
</reference>